<feature type="domain" description="2Fe-2S ferredoxin-type" evidence="1">
    <location>
        <begin position="19"/>
        <end position="81"/>
    </location>
</feature>
<dbReference type="InterPro" id="IPR001041">
    <property type="entry name" value="2Fe-2S_ferredoxin-type"/>
</dbReference>
<dbReference type="Pfam" id="PF17651">
    <property type="entry name" value="Raco_middle"/>
    <property type="match status" value="1"/>
</dbReference>
<dbReference type="InterPro" id="IPR036010">
    <property type="entry name" value="2Fe-2S_ferredoxin-like_sf"/>
</dbReference>
<keyword evidence="5" id="KW-1185">Reference proteome</keyword>
<dbReference type="InterPro" id="IPR052911">
    <property type="entry name" value="Corrinoid_activation_enz"/>
</dbReference>
<dbReference type="EMBL" id="CP000575">
    <property type="protein sequence ID" value="ABN69525.1"/>
    <property type="molecule type" value="Genomic_DNA"/>
</dbReference>
<proteinExistence type="predicted"/>
<dbReference type="HOGENOM" id="CLU_019091_1_0_2"/>
<feature type="domain" description="RACo-like middle region" evidence="3">
    <location>
        <begin position="159"/>
        <end position="294"/>
    </location>
</feature>
<gene>
    <name evidence="4" type="ordered locus">Smar_0414</name>
</gene>
<dbReference type="KEGG" id="smr:Smar_0414"/>
<dbReference type="AlphaFoldDB" id="A3DLL5"/>
<dbReference type="InterPro" id="IPR012675">
    <property type="entry name" value="Beta-grasp_dom_sf"/>
</dbReference>
<feature type="domain" description="RACo C-terminal" evidence="2">
    <location>
        <begin position="303"/>
        <end position="538"/>
    </location>
</feature>
<dbReference type="Gene3D" id="3.30.420.480">
    <property type="entry name" value="Domain of unknown function (DUF4445)"/>
    <property type="match status" value="1"/>
</dbReference>
<dbReference type="InterPro" id="IPR041414">
    <property type="entry name" value="Raco-like_middle"/>
</dbReference>
<dbReference type="Proteomes" id="UP000000254">
    <property type="component" value="Chromosome"/>
</dbReference>
<evidence type="ECO:0000259" key="3">
    <source>
        <dbReference type="Pfam" id="PF17651"/>
    </source>
</evidence>
<evidence type="ECO:0000259" key="1">
    <source>
        <dbReference type="Pfam" id="PF00111"/>
    </source>
</evidence>
<reference evidence="4 5" key="2">
    <citation type="journal article" date="2009" name="Stand. Genomic Sci.">
        <title>Complete genome sequence of Staphylothermus marinus Stetter and Fiala 1986 type strain F1.</title>
        <authorList>
            <person name="Anderson I.J."/>
            <person name="Sun H."/>
            <person name="Lapidus A."/>
            <person name="Copeland A."/>
            <person name="Glavina Del Rio T."/>
            <person name="Tice H."/>
            <person name="Dalin E."/>
            <person name="Lucas S."/>
            <person name="Barry K."/>
            <person name="Land M."/>
            <person name="Richardson P."/>
            <person name="Huber H."/>
            <person name="Kyrpides N.C."/>
        </authorList>
    </citation>
    <scope>NUCLEOTIDE SEQUENCE [LARGE SCALE GENOMIC DNA]</scope>
    <source>
        <strain evidence="5">ATCC 43588 / DSM 3639 / JCM 9404 / F1</strain>
    </source>
</reference>
<dbReference type="Pfam" id="PF14574">
    <property type="entry name" value="RACo_C_ter"/>
    <property type="match status" value="1"/>
</dbReference>
<evidence type="ECO:0000259" key="2">
    <source>
        <dbReference type="Pfam" id="PF14574"/>
    </source>
</evidence>
<dbReference type="eggNOG" id="arCOG02035">
    <property type="taxonomic scope" value="Archaea"/>
</dbReference>
<sequence length="545" mass="60552">MHKNCEKVTIKVVGYGEIPACKGDNLGLILASKSIIPLPCGGRGLCGLCRVKVYGETNPITGNEVVHGLRGDERLACQVLVMGDLVVEAEKPRIISVPKYSINIPLKQINPIIKIARLEKLPYRNKNYVVINEPRPSNYIFLEDTVLSTTGDPEKILLIDLGTTKIAYQAITINGEVIDEKISINPLNIYGADIITRITNVLEKPESLQEMSLMLRKEANSIAEEFNTGSIFIAGNSVMEHLYLGLPIETLAEKPFQPLFHGPFLTYTYNKPTILAPLIAGYVGGDAYSELIASLKLALKKPYMIIDLGTNTEVLLVTSDKIYATSTPAGPAFEGHLARGSSIVYGGIYKVEIVDSKNGEPVFNYKYINKPYGLLGTGIISLVAELLRHKYIDEKGRFLKGYKRINNIKTYIIDKENHVFFTQKDLREFQKAYAAVKTAWIILCRKAGIKCEDLEHVIIAGSFGSNIESSDLIDLGLVPVVEDDRLAYAGNMVLSGLKVMVLDSNMFKMYRSILEKIIHINLAEEEDYMRTWINSLNIVSLRGSK</sequence>
<dbReference type="GeneID" id="4907497"/>
<dbReference type="Pfam" id="PF00111">
    <property type="entry name" value="Fer2"/>
    <property type="match status" value="1"/>
</dbReference>
<reference evidence="5" key="1">
    <citation type="journal article" date="2009" name="BMC Genomics">
        <title>The complete genome sequence of Staphylothermus marinus reveals differences in sulfur metabolism among heterotrophic Crenarchaeota.</title>
        <authorList>
            <person name="Anderson I.J."/>
            <person name="Dharmarajan L."/>
            <person name="Rodriguez J."/>
            <person name="Hooper S."/>
            <person name="Porat I."/>
            <person name="Ulrich L.E."/>
            <person name="Elkins J.G."/>
            <person name="Mavromatis K."/>
            <person name="Sun H."/>
            <person name="Land M."/>
            <person name="Lapidus A."/>
            <person name="Lucas S."/>
            <person name="Barry K."/>
            <person name="Huber H."/>
            <person name="Zhulin I.B."/>
            <person name="Whitman W.B."/>
            <person name="Mukhopadhyay B."/>
            <person name="Woese C."/>
            <person name="Bristow J."/>
            <person name="Kyrpides N."/>
        </authorList>
    </citation>
    <scope>NUCLEOTIDE SEQUENCE [LARGE SCALE GENOMIC DNA]</scope>
    <source>
        <strain evidence="5">ATCC 43588 / DSM 3639 / JCM 9404 / F1</strain>
    </source>
</reference>
<accession>A3DLL5</accession>
<dbReference type="PANTHER" id="PTHR42895:SF2">
    <property type="entry name" value="IRON-SULFUR CLUSTER PROTEIN"/>
    <property type="match status" value="1"/>
</dbReference>
<organism evidence="4 5">
    <name type="scientific">Staphylothermus marinus (strain ATCC 43588 / DSM 3639 / JCM 9404 / F1)</name>
    <dbReference type="NCBI Taxonomy" id="399550"/>
    <lineage>
        <taxon>Archaea</taxon>
        <taxon>Thermoproteota</taxon>
        <taxon>Thermoprotei</taxon>
        <taxon>Desulfurococcales</taxon>
        <taxon>Desulfurococcaceae</taxon>
        <taxon>Staphylothermus</taxon>
    </lineage>
</organism>
<dbReference type="STRING" id="399550.Smar_0414"/>
<dbReference type="SUPFAM" id="SSF54292">
    <property type="entry name" value="2Fe-2S ferredoxin-like"/>
    <property type="match status" value="1"/>
</dbReference>
<dbReference type="InterPro" id="IPR027980">
    <property type="entry name" value="RACo_C"/>
</dbReference>
<dbReference type="InterPro" id="IPR042259">
    <property type="entry name" value="Raco-like_middle_sf"/>
</dbReference>
<evidence type="ECO:0000313" key="5">
    <source>
        <dbReference type="Proteomes" id="UP000000254"/>
    </source>
</evidence>
<dbReference type="Gene3D" id="3.10.20.30">
    <property type="match status" value="1"/>
</dbReference>
<protein>
    <submittedName>
        <fullName evidence="4">Ferredoxin</fullName>
    </submittedName>
</protein>
<dbReference type="OrthoDB" id="31557at2157"/>
<dbReference type="GO" id="GO:0051536">
    <property type="term" value="F:iron-sulfur cluster binding"/>
    <property type="evidence" value="ECO:0007669"/>
    <property type="project" value="InterPro"/>
</dbReference>
<name>A3DLL5_STAMF</name>
<dbReference type="RefSeq" id="WP_011838716.1">
    <property type="nucleotide sequence ID" value="NC_009033.1"/>
</dbReference>
<dbReference type="PANTHER" id="PTHR42895">
    <property type="entry name" value="IRON-SULFUR CLUSTER-BINDING PROTEIN-RELATED"/>
    <property type="match status" value="1"/>
</dbReference>
<evidence type="ECO:0000313" key="4">
    <source>
        <dbReference type="EMBL" id="ABN69525.1"/>
    </source>
</evidence>
<dbReference type="CDD" id="cd00207">
    <property type="entry name" value="fer2"/>
    <property type="match status" value="1"/>
</dbReference>